<keyword evidence="1" id="KW-0472">Membrane</keyword>
<organism evidence="2 3">
    <name type="scientific">Anaerostipes caccae (strain DSM 14662 / CCUG 47493 / JCM 13470 / NCIMB 13811 / L1-92)</name>
    <dbReference type="NCBI Taxonomy" id="411490"/>
    <lineage>
        <taxon>Bacteria</taxon>
        <taxon>Bacillati</taxon>
        <taxon>Bacillota</taxon>
        <taxon>Clostridia</taxon>
        <taxon>Lachnospirales</taxon>
        <taxon>Lachnospiraceae</taxon>
        <taxon>Anaerostipes</taxon>
    </lineage>
</organism>
<feature type="transmembrane region" description="Helical" evidence="1">
    <location>
        <begin position="12"/>
        <end position="30"/>
    </location>
</feature>
<proteinExistence type="predicted"/>
<evidence type="ECO:0000313" key="3">
    <source>
        <dbReference type="Proteomes" id="UP000004935"/>
    </source>
</evidence>
<keyword evidence="1" id="KW-0812">Transmembrane</keyword>
<keyword evidence="1" id="KW-1133">Transmembrane helix</keyword>
<dbReference type="AlphaFoldDB" id="B0MEF1"/>
<reference evidence="2" key="2">
    <citation type="submission" date="2013-11" db="EMBL/GenBank/DDBJ databases">
        <title>Draft genome sequence of Anaerostipes caccae (DSM 14662).</title>
        <authorList>
            <person name="Sudarsanam P."/>
            <person name="Ley R."/>
            <person name="Guruge J."/>
            <person name="Turnbaugh P.J."/>
            <person name="Mahowald M."/>
            <person name="Liep D."/>
            <person name="Gordon J."/>
        </authorList>
    </citation>
    <scope>NUCLEOTIDE SEQUENCE</scope>
    <source>
        <strain evidence="2">DSM 14662</strain>
    </source>
</reference>
<sequence>MTEKQEVLSDLLLISTTVKAAIITLFYVLYKLEFVTTLNFVS</sequence>
<gene>
    <name evidence="2" type="ORF">ANACAC_01946</name>
</gene>
<reference evidence="2" key="1">
    <citation type="submission" date="2007-11" db="EMBL/GenBank/DDBJ databases">
        <authorList>
            <person name="Fulton L."/>
            <person name="Clifton S."/>
            <person name="Fulton B."/>
            <person name="Xu J."/>
            <person name="Minx P."/>
            <person name="Pepin K.H."/>
            <person name="Johnson M."/>
            <person name="Thiruvilangam P."/>
            <person name="Bhonagiri V."/>
            <person name="Nash W.E."/>
            <person name="Mardis E.R."/>
            <person name="Wilson R.K."/>
        </authorList>
    </citation>
    <scope>NUCLEOTIDE SEQUENCE [LARGE SCALE GENOMIC DNA]</scope>
    <source>
        <strain evidence="2">DSM 14662</strain>
    </source>
</reference>
<evidence type="ECO:0000313" key="2">
    <source>
        <dbReference type="EMBL" id="EDR97339.1"/>
    </source>
</evidence>
<dbReference type="Proteomes" id="UP000004935">
    <property type="component" value="Unassembled WGS sequence"/>
</dbReference>
<comment type="caution">
    <text evidence="2">The sequence shown here is derived from an EMBL/GenBank/DDBJ whole genome shotgun (WGS) entry which is preliminary data.</text>
</comment>
<dbReference type="STRING" id="411490.ANACAC_01946"/>
<dbReference type="EMBL" id="ABAX03000013">
    <property type="protein sequence ID" value="EDR97339.1"/>
    <property type="molecule type" value="Genomic_DNA"/>
</dbReference>
<evidence type="ECO:0000256" key="1">
    <source>
        <dbReference type="SAM" id="Phobius"/>
    </source>
</evidence>
<dbReference type="HOGENOM" id="CLU_3246313_0_0_9"/>
<protein>
    <submittedName>
        <fullName evidence="2">Uncharacterized protein</fullName>
    </submittedName>
</protein>
<name>B0MEF1_ANACD</name>
<accession>B0MEF1</accession>
<keyword evidence="3" id="KW-1185">Reference proteome</keyword>